<dbReference type="GO" id="GO:0005509">
    <property type="term" value="F:calcium ion binding"/>
    <property type="evidence" value="ECO:0007669"/>
    <property type="project" value="InterPro"/>
</dbReference>
<comment type="caution">
    <text evidence="3">The sequence shown here is derived from an EMBL/GenBank/DDBJ whole genome shotgun (WGS) entry which is preliminary data.</text>
</comment>
<dbReference type="InterPro" id="IPR018247">
    <property type="entry name" value="EF_Hand_1_Ca_BS"/>
</dbReference>
<keyword evidence="1" id="KW-0853">WD repeat</keyword>
<dbReference type="SUPFAM" id="SSF75011">
    <property type="entry name" value="3-carboxy-cis,cis-mucoante lactonizing enzyme"/>
    <property type="match status" value="1"/>
</dbReference>
<feature type="domain" description="EF-hand" evidence="2">
    <location>
        <begin position="1135"/>
        <end position="1170"/>
    </location>
</feature>
<dbReference type="EMBL" id="JACEFB010000002">
    <property type="protein sequence ID" value="MBA2225328.1"/>
    <property type="molecule type" value="Genomic_DNA"/>
</dbReference>
<sequence length="1200" mass="133171">MRLGGAWSPTGGGAGIIAWLLLWGAGEAHGQQYDRRARDEPEVCLEAGGRYGTCDVLGFTPDGKYLYAAGDDKVVRLWPCQADGDGRLTLDNSASQKRTLRWRAWRDQLGGIKAVSVSPDGRRAAVGGYGLRISSVAILDSSSGKTLALTWPRGVEGQTHFDAVTAVAFDPKGERVAFGTADGSLWLWKPEKLTVPQPDGRTWSAPLCIGRCPSLAAAGGRTPYNFPCALHFTNRQTLWAVSYAGQVVACSLPEGPGEEPPPEVPPVQLLFRVHLPPHPRYPVHQAAWSPDGRWLAVALKGPLVLLRSADGQQTVPLPLPEDHFPRCLAWRRDGRMLAVGVGSARPAPAGQPRFYLEGNDHIRLYAWDEASKDKPAYRHWPHPGRVEALAFHPQRDDYLAVAGGDADEVALLRITDKGVTPSSVIRGAGRRLYGVNLSEDGAILGIQVQRQEEAWHPNARGKGPWIRYHLERLRTTVDTTHRWIGVRDTDRGWRVVPDQHSRFVWYVARPEADGSGPRWRLALDADQDQAPTCYTFVPTPADRPPRLLVGHYYGCSLFEIDPAHVRLNPRTGQAELPRSKLYIGHGAEVNAIVADAQGQWFVTASSDQTVAAWSLADWPSQAALGASFAARDGQLTVTAVDVGSPAWEAGLSPGDTIVLLAVDGELVWDRRRHRPPKGTIPQALEKLRQPQSGIEYFFAWQAGKALRASPTRLKQRPLWKWFPVFDEQGHLSDSVLWMWHGNYYYTDSPHGDRYVGWHVNDAAVDGTPQFHPLERFQHLFLKPEVIRRLLQTRSVAEALRLGRGQNPLRQSFREVEPPPLELAVDVTEVRGPVVPLRLSVQLPGNNPDLLPERVELWLNDYRYRTWDLRGQRSFQEALEVPASLLRTGENQITALAYNPARGRAEAVHYLRKETTPPQPRQLFGLAVGVNDYSAHRMADRVRARGLSDLTYARHDAVALRQAWLAYQGPKKHFTRGELQLLLDEQVRRPSLHESLTQLEKLQQQGKLQPDDLVILFFACHGDVVATERKASTPESIVGWSSTAVEGSFVLCCHDYAPQAASRTAIGGEELVAALSRLNCRKLVLLDACRSGRTAEAGLLRRLVPLGQGPAIIAACDLHEQSYEDAALQHGVFTYAILEALGQRFRAADRNSDGTLTVEELYQYVSRRVPELLRESGVEHQQHPVCFPPPHALPHLPLVAR</sequence>
<dbReference type="InterPro" id="IPR001680">
    <property type="entry name" value="WD40_rpt"/>
</dbReference>
<dbReference type="SUPFAM" id="SSF52129">
    <property type="entry name" value="Caspase-like"/>
    <property type="match status" value="1"/>
</dbReference>
<dbReference type="Gene3D" id="2.130.10.10">
    <property type="entry name" value="YVTN repeat-like/Quinoprotein amine dehydrogenase"/>
    <property type="match status" value="3"/>
</dbReference>
<feature type="repeat" description="WD" evidence="1">
    <location>
        <begin position="157"/>
        <end position="189"/>
    </location>
</feature>
<evidence type="ECO:0000313" key="3">
    <source>
        <dbReference type="EMBL" id="MBA2225328.1"/>
    </source>
</evidence>
<dbReference type="SMART" id="SM00320">
    <property type="entry name" value="WD40"/>
    <property type="match status" value="6"/>
</dbReference>
<dbReference type="Pfam" id="PF00656">
    <property type="entry name" value="Peptidase_C14"/>
    <property type="match status" value="1"/>
</dbReference>
<dbReference type="GO" id="GO:0004197">
    <property type="term" value="F:cysteine-type endopeptidase activity"/>
    <property type="evidence" value="ECO:0007669"/>
    <property type="project" value="InterPro"/>
</dbReference>
<dbReference type="InterPro" id="IPR011047">
    <property type="entry name" value="Quinoprotein_ADH-like_sf"/>
</dbReference>
<evidence type="ECO:0000259" key="2">
    <source>
        <dbReference type="PROSITE" id="PS50222"/>
    </source>
</evidence>
<organism evidence="3 4">
    <name type="scientific">Thermogemmata fonticola</name>
    <dbReference type="NCBI Taxonomy" id="2755323"/>
    <lineage>
        <taxon>Bacteria</taxon>
        <taxon>Pseudomonadati</taxon>
        <taxon>Planctomycetota</taxon>
        <taxon>Planctomycetia</taxon>
        <taxon>Gemmatales</taxon>
        <taxon>Gemmataceae</taxon>
        <taxon>Thermogemmata</taxon>
    </lineage>
</organism>
<name>A0A7V8VC53_9BACT</name>
<dbReference type="InterPro" id="IPR015943">
    <property type="entry name" value="WD40/YVTN_repeat-like_dom_sf"/>
</dbReference>
<dbReference type="AlphaFoldDB" id="A0A7V8VC53"/>
<feature type="repeat" description="WD" evidence="1">
    <location>
        <begin position="582"/>
        <end position="615"/>
    </location>
</feature>
<dbReference type="Proteomes" id="UP000542342">
    <property type="component" value="Unassembled WGS sequence"/>
</dbReference>
<dbReference type="InterPro" id="IPR002048">
    <property type="entry name" value="EF_hand_dom"/>
</dbReference>
<dbReference type="GO" id="GO:0006508">
    <property type="term" value="P:proteolysis"/>
    <property type="evidence" value="ECO:0007669"/>
    <property type="project" value="InterPro"/>
</dbReference>
<proteinExistence type="predicted"/>
<evidence type="ECO:0000256" key="1">
    <source>
        <dbReference type="PROSITE-ProRule" id="PRU00221"/>
    </source>
</evidence>
<dbReference type="InterPro" id="IPR029030">
    <property type="entry name" value="Caspase-like_dom_sf"/>
</dbReference>
<dbReference type="Pfam" id="PF00400">
    <property type="entry name" value="WD40"/>
    <property type="match status" value="3"/>
</dbReference>
<gene>
    <name evidence="3" type="ORF">H0921_04030</name>
</gene>
<evidence type="ECO:0000313" key="4">
    <source>
        <dbReference type="Proteomes" id="UP000542342"/>
    </source>
</evidence>
<protein>
    <submittedName>
        <fullName evidence="3">Caspase family protein</fullName>
    </submittedName>
</protein>
<dbReference type="Gene3D" id="3.40.50.1460">
    <property type="match status" value="1"/>
</dbReference>
<dbReference type="SUPFAM" id="SSF50998">
    <property type="entry name" value="Quinoprotein alcohol dehydrogenase-like"/>
    <property type="match status" value="1"/>
</dbReference>
<accession>A0A7V8VC53</accession>
<feature type="repeat" description="WD" evidence="1">
    <location>
        <begin position="57"/>
        <end position="78"/>
    </location>
</feature>
<dbReference type="PANTHER" id="PTHR19879:SF9">
    <property type="entry name" value="TRANSCRIPTION INITIATION FACTOR TFIID SUBUNIT 5"/>
    <property type="match status" value="1"/>
</dbReference>
<reference evidence="3 4" key="1">
    <citation type="submission" date="2020-07" db="EMBL/GenBank/DDBJ databases">
        <title>Thermogemmata thermophila gen. nov., sp. nov., a novel moderate thermophilic planctomycete from a Kamchatka hot spring.</title>
        <authorList>
            <person name="Elcheninov A.G."/>
            <person name="Podosokorskaya O.A."/>
            <person name="Kovaleva O.L."/>
            <person name="Novikov A."/>
            <person name="Bonch-Osmolovskaya E.A."/>
            <person name="Toshchakov S.V."/>
            <person name="Kublanov I.V."/>
        </authorList>
    </citation>
    <scope>NUCLEOTIDE SEQUENCE [LARGE SCALE GENOMIC DNA]</scope>
    <source>
        <strain evidence="3 4">2918</strain>
    </source>
</reference>
<dbReference type="PROSITE" id="PS00018">
    <property type="entry name" value="EF_HAND_1"/>
    <property type="match status" value="1"/>
</dbReference>
<keyword evidence="4" id="KW-1185">Reference proteome</keyword>
<dbReference type="RefSeq" id="WP_194536759.1">
    <property type="nucleotide sequence ID" value="NZ_JACEFB010000002.1"/>
</dbReference>
<dbReference type="InterPro" id="IPR011600">
    <property type="entry name" value="Pept_C14_caspase"/>
</dbReference>
<dbReference type="PROSITE" id="PS50294">
    <property type="entry name" value="WD_REPEATS_REGION"/>
    <property type="match status" value="2"/>
</dbReference>
<dbReference type="PROSITE" id="PS50222">
    <property type="entry name" value="EF_HAND_2"/>
    <property type="match status" value="1"/>
</dbReference>
<dbReference type="PANTHER" id="PTHR19879">
    <property type="entry name" value="TRANSCRIPTION INITIATION FACTOR TFIID"/>
    <property type="match status" value="1"/>
</dbReference>
<dbReference type="PROSITE" id="PS50082">
    <property type="entry name" value="WD_REPEATS_2"/>
    <property type="match status" value="3"/>
</dbReference>